<evidence type="ECO:0000256" key="1">
    <source>
        <dbReference type="ARBA" id="ARBA00005495"/>
    </source>
</evidence>
<dbReference type="PANTHER" id="PTHR33337:SF40">
    <property type="entry name" value="CENP-V_GFA DOMAIN-CONTAINING PROTEIN-RELATED"/>
    <property type="match status" value="1"/>
</dbReference>
<dbReference type="InterPro" id="IPR006913">
    <property type="entry name" value="CENP-V/GFA"/>
</dbReference>
<evidence type="ECO:0000256" key="3">
    <source>
        <dbReference type="ARBA" id="ARBA00022833"/>
    </source>
</evidence>
<dbReference type="InterPro" id="IPR011057">
    <property type="entry name" value="Mss4-like_sf"/>
</dbReference>
<proteinExistence type="inferred from homology"/>
<evidence type="ECO:0000256" key="4">
    <source>
        <dbReference type="ARBA" id="ARBA00023239"/>
    </source>
</evidence>
<evidence type="ECO:0000313" key="7">
    <source>
        <dbReference type="Proteomes" id="UP000285092"/>
    </source>
</evidence>
<dbReference type="SUPFAM" id="SSF51316">
    <property type="entry name" value="Mss4-like"/>
    <property type="match status" value="1"/>
</dbReference>
<dbReference type="GO" id="GO:0046872">
    <property type="term" value="F:metal ion binding"/>
    <property type="evidence" value="ECO:0007669"/>
    <property type="project" value="UniProtKB-KW"/>
</dbReference>
<gene>
    <name evidence="6" type="ORF">D2V04_09680</name>
</gene>
<reference evidence="6 7" key="1">
    <citation type="submission" date="2018-08" db="EMBL/GenBank/DDBJ databases">
        <title>Altererythrobacter sp.Ery1 and Ery12, the genome sequencing of novel strains in genus Alterythrobacter.</title>
        <authorList>
            <person name="Cheng H."/>
            <person name="Wu Y.-H."/>
            <person name="Fang C."/>
            <person name="Xu X.-W."/>
        </authorList>
    </citation>
    <scope>NUCLEOTIDE SEQUENCE [LARGE SCALE GENOMIC DNA]</scope>
    <source>
        <strain evidence="6 7">Ery1</strain>
    </source>
</reference>
<protein>
    <submittedName>
        <fullName evidence="6">Aldehyde-activating protein</fullName>
    </submittedName>
</protein>
<dbReference type="AlphaFoldDB" id="A0A418NHL4"/>
<dbReference type="Proteomes" id="UP000285092">
    <property type="component" value="Unassembled WGS sequence"/>
</dbReference>
<dbReference type="PROSITE" id="PS51891">
    <property type="entry name" value="CENP_V_GFA"/>
    <property type="match status" value="1"/>
</dbReference>
<keyword evidence="3" id="KW-0862">Zinc</keyword>
<dbReference type="Pfam" id="PF04828">
    <property type="entry name" value="GFA"/>
    <property type="match status" value="1"/>
</dbReference>
<dbReference type="PANTHER" id="PTHR33337">
    <property type="entry name" value="GFA DOMAIN-CONTAINING PROTEIN"/>
    <property type="match status" value="1"/>
</dbReference>
<name>A0A418NHL4_9SPHN</name>
<dbReference type="RefSeq" id="WP_119513449.1">
    <property type="nucleotide sequence ID" value="NZ_QXFK01000016.1"/>
</dbReference>
<keyword evidence="4" id="KW-0456">Lyase</keyword>
<feature type="domain" description="CENP-V/GFA" evidence="5">
    <location>
        <begin position="4"/>
        <end position="114"/>
    </location>
</feature>
<dbReference type="Gene3D" id="3.90.1590.10">
    <property type="entry name" value="glutathione-dependent formaldehyde- activating enzyme (gfa)"/>
    <property type="match status" value="1"/>
</dbReference>
<evidence type="ECO:0000259" key="5">
    <source>
        <dbReference type="PROSITE" id="PS51891"/>
    </source>
</evidence>
<comment type="similarity">
    <text evidence="1">Belongs to the Gfa family.</text>
</comment>
<evidence type="ECO:0000313" key="6">
    <source>
        <dbReference type="EMBL" id="RIV78134.1"/>
    </source>
</evidence>
<evidence type="ECO:0000256" key="2">
    <source>
        <dbReference type="ARBA" id="ARBA00022723"/>
    </source>
</evidence>
<comment type="caution">
    <text evidence="6">The sequence shown here is derived from an EMBL/GenBank/DDBJ whole genome shotgun (WGS) entry which is preliminary data.</text>
</comment>
<dbReference type="GO" id="GO:0016846">
    <property type="term" value="F:carbon-sulfur lyase activity"/>
    <property type="evidence" value="ECO:0007669"/>
    <property type="project" value="InterPro"/>
</dbReference>
<keyword evidence="2" id="KW-0479">Metal-binding</keyword>
<sequence length="132" mass="14497">MTDRVATCRCGQLQARCTGDPVRVSVCHCLACQQRSGSAFAVQARWPDERFELTGTFCEWSRVGDSGGQAIYRFCPDCGSTVAYVNDGMPGVTAVPVGAFADPDFPSPKFSVYEERRHRWVAIVGDDVEHTD</sequence>
<accession>A0A418NHL4</accession>
<keyword evidence="7" id="KW-1185">Reference proteome</keyword>
<dbReference type="OrthoDB" id="7186766at2"/>
<organism evidence="6 7">
    <name type="scientific">Pelagerythrobacter aerophilus</name>
    <dbReference type="NCBI Taxonomy" id="2306995"/>
    <lineage>
        <taxon>Bacteria</taxon>
        <taxon>Pseudomonadati</taxon>
        <taxon>Pseudomonadota</taxon>
        <taxon>Alphaproteobacteria</taxon>
        <taxon>Sphingomonadales</taxon>
        <taxon>Erythrobacteraceae</taxon>
        <taxon>Pelagerythrobacter</taxon>
    </lineage>
</organism>
<dbReference type="EMBL" id="QXFK01000016">
    <property type="protein sequence ID" value="RIV78134.1"/>
    <property type="molecule type" value="Genomic_DNA"/>
</dbReference>